<reference evidence="2 3" key="1">
    <citation type="submission" date="2017-11" db="EMBL/GenBank/DDBJ databases">
        <title>Bacillus camelliae sp. nov., isolated from pu'er tea.</title>
        <authorList>
            <person name="Niu L."/>
        </authorList>
    </citation>
    <scope>NUCLEOTIDE SEQUENCE [LARGE SCALE GENOMIC DNA]</scope>
    <source>
        <strain evidence="2 3">7578-1</strain>
    </source>
</reference>
<dbReference type="OrthoDB" id="9781481at2"/>
<dbReference type="PANTHER" id="PTHR37291">
    <property type="entry name" value="5-METHYLCYTOSINE-SPECIFIC RESTRICTION ENZYME B"/>
    <property type="match status" value="1"/>
</dbReference>
<name>A0A2N3LHT4_9BACI</name>
<dbReference type="Gene3D" id="3.40.50.300">
    <property type="entry name" value="P-loop containing nucleotide triphosphate hydrolases"/>
    <property type="match status" value="1"/>
</dbReference>
<dbReference type="EMBL" id="PIQO01000013">
    <property type="protein sequence ID" value="PKR84093.1"/>
    <property type="molecule type" value="Genomic_DNA"/>
</dbReference>
<dbReference type="PANTHER" id="PTHR37291:SF1">
    <property type="entry name" value="TYPE IV METHYL-DIRECTED RESTRICTION ENZYME ECOKMCRB SUBUNIT"/>
    <property type="match status" value="1"/>
</dbReference>
<dbReference type="GO" id="GO:0005524">
    <property type="term" value="F:ATP binding"/>
    <property type="evidence" value="ECO:0007669"/>
    <property type="project" value="InterPro"/>
</dbReference>
<keyword evidence="3" id="KW-1185">Reference proteome</keyword>
<dbReference type="InterPro" id="IPR027417">
    <property type="entry name" value="P-loop_NTPase"/>
</dbReference>
<proteinExistence type="predicted"/>
<comment type="caution">
    <text evidence="2">The sequence shown here is derived from an EMBL/GenBank/DDBJ whole genome shotgun (WGS) entry which is preliminary data.</text>
</comment>
<gene>
    <name evidence="2" type="ORF">CWO92_16010</name>
</gene>
<dbReference type="InterPro" id="IPR011704">
    <property type="entry name" value="ATPase_dyneun-rel_AAA"/>
</dbReference>
<dbReference type="Proteomes" id="UP000233440">
    <property type="component" value="Unassembled WGS sequence"/>
</dbReference>
<dbReference type="SUPFAM" id="SSF52540">
    <property type="entry name" value="P-loop containing nucleoside triphosphate hydrolases"/>
    <property type="match status" value="1"/>
</dbReference>
<dbReference type="GO" id="GO:0016887">
    <property type="term" value="F:ATP hydrolysis activity"/>
    <property type="evidence" value="ECO:0007669"/>
    <property type="project" value="InterPro"/>
</dbReference>
<dbReference type="InterPro" id="IPR052934">
    <property type="entry name" value="Methyl-DNA_Rec/Restrict_Enz"/>
</dbReference>
<evidence type="ECO:0000259" key="1">
    <source>
        <dbReference type="Pfam" id="PF07728"/>
    </source>
</evidence>
<dbReference type="Pfam" id="PF07728">
    <property type="entry name" value="AAA_5"/>
    <property type="match status" value="1"/>
</dbReference>
<evidence type="ECO:0000313" key="3">
    <source>
        <dbReference type="Proteomes" id="UP000233440"/>
    </source>
</evidence>
<dbReference type="AlphaFoldDB" id="A0A2N3LHT4"/>
<organism evidence="2 3">
    <name type="scientific">Heyndrickxia camelliae</name>
    <dbReference type="NCBI Taxonomy" id="1707093"/>
    <lineage>
        <taxon>Bacteria</taxon>
        <taxon>Bacillati</taxon>
        <taxon>Bacillota</taxon>
        <taxon>Bacilli</taxon>
        <taxon>Bacillales</taxon>
        <taxon>Bacillaceae</taxon>
        <taxon>Heyndrickxia</taxon>
    </lineage>
</organism>
<accession>A0A2N3LHT4</accession>
<evidence type="ECO:0000313" key="2">
    <source>
        <dbReference type="EMBL" id="PKR84093.1"/>
    </source>
</evidence>
<sequence>MTNTKYENAVITDSFKEVTLRCNGEYEKTGLYLDIIQRQIEKMYISSSVDEEYEGVRQDYRLYPVMLLYKVLVELGRSTGNYSISMTEYRYLVATTKTFEGFLDTLLLIKLLRDDSDATTSFEQYRSKFDNRLIQALKQLSTLVVERDSISLNEDYIEEVAHKVYIFEDNPNIFTTENYLGFLGSTKSLFELEKFEEEEELTIYENSTRVKGGMNTLLYGVPGSGKSWTIEKEYCDDESRMERLVFHPDYTYSDFIGQILPNVSDGIVSYKFTEGPFTSLLKKAYTNPEKMFYLIIEEINRGNAPAIFGEVFQLLDRKDDGTSEYGITNVDIANIVYNNPNKKVRIPSNMSIIGTMNTSDQNVFTLDTAFQRRWNMRMIENTFVGHDYARTTILDTGVTWQRFCEVINNEIVTKNIRMTSSEDKRLGTYFVRAADLEYHEEADNNDLSEKEQIQARLLNYRFAEKVLKYLWDDAFKFSREDIFKNTIYKSLEEVVNHFNSRSSAKATGNDRLDVFKEEIIDAFLTQDSIDSTVE</sequence>
<protein>
    <submittedName>
        <fullName evidence="2">AAA family ATPase</fullName>
    </submittedName>
</protein>
<feature type="domain" description="ATPase dynein-related AAA" evidence="1">
    <location>
        <begin position="216"/>
        <end position="373"/>
    </location>
</feature>